<evidence type="ECO:0008006" key="5">
    <source>
        <dbReference type="Google" id="ProtNLM"/>
    </source>
</evidence>
<dbReference type="GeneID" id="56588771"/>
<feature type="chain" id="PRO_5009816485" description="Lipoprotein" evidence="2">
    <location>
        <begin position="23"/>
        <end position="183"/>
    </location>
</feature>
<protein>
    <recommendedName>
        <fullName evidence="5">Lipoprotein</fullName>
    </recommendedName>
</protein>
<feature type="signal peptide" evidence="2">
    <location>
        <begin position="1"/>
        <end position="22"/>
    </location>
</feature>
<dbReference type="PROSITE" id="PS51257">
    <property type="entry name" value="PROKAR_LIPOPROTEIN"/>
    <property type="match status" value="1"/>
</dbReference>
<sequence>MFTRNAIALGFLALSAACPAHADAFLILTDSADPILRGNHPLALPSCEQLALGYLASIYAHRLESPGLVTLAVDVFESPAIPADPAILTQGQGYGLPAMIEQHCRPPAKQSGDRLTPPQDGAYGMAWLRQAGASVLARGKLPGVIEQLAHRAAFGQDNTQDTPHARAGRYPRRSTRRVGPATV</sequence>
<accession>A0A157LQ06</accession>
<feature type="region of interest" description="Disordered" evidence="1">
    <location>
        <begin position="152"/>
        <end position="183"/>
    </location>
</feature>
<reference evidence="3 4" key="1">
    <citation type="submission" date="2016-04" db="EMBL/GenBank/DDBJ databases">
        <authorList>
            <consortium name="Pathogen Informatics"/>
        </authorList>
    </citation>
    <scope>NUCLEOTIDE SEQUENCE [LARGE SCALE GENOMIC DNA]</scope>
    <source>
        <strain evidence="3 4">H044680328</strain>
    </source>
</reference>
<keyword evidence="4" id="KW-1185">Reference proteome</keyword>
<evidence type="ECO:0000256" key="2">
    <source>
        <dbReference type="SAM" id="SignalP"/>
    </source>
</evidence>
<name>A0A157LQ06_9BORD</name>
<feature type="compositionally biased region" description="Basic residues" evidence="1">
    <location>
        <begin position="166"/>
        <end position="176"/>
    </location>
</feature>
<gene>
    <name evidence="3" type="ORF">SAMEA3906487_04012</name>
</gene>
<evidence type="ECO:0000256" key="1">
    <source>
        <dbReference type="SAM" id="MobiDB-lite"/>
    </source>
</evidence>
<dbReference type="KEGG" id="btrm:SAMEA390648704012"/>
<proteinExistence type="predicted"/>
<organism evidence="3 4">
    <name type="scientific">Bordetella trematum</name>
    <dbReference type="NCBI Taxonomy" id="123899"/>
    <lineage>
        <taxon>Bacteria</taxon>
        <taxon>Pseudomonadati</taxon>
        <taxon>Pseudomonadota</taxon>
        <taxon>Betaproteobacteria</taxon>
        <taxon>Burkholderiales</taxon>
        <taxon>Alcaligenaceae</taxon>
        <taxon>Bordetella</taxon>
    </lineage>
</organism>
<dbReference type="AlphaFoldDB" id="A0A157LQ06"/>
<dbReference type="PATRIC" id="fig|123899.6.peg.4008"/>
<dbReference type="RefSeq" id="WP_033534455.1">
    <property type="nucleotide sequence ID" value="NZ_CP016340.1"/>
</dbReference>
<dbReference type="Proteomes" id="UP000076825">
    <property type="component" value="Chromosome 1"/>
</dbReference>
<keyword evidence="2" id="KW-0732">Signal</keyword>
<dbReference type="EMBL" id="LT546645">
    <property type="protein sequence ID" value="SAI74083.1"/>
    <property type="molecule type" value="Genomic_DNA"/>
</dbReference>
<evidence type="ECO:0000313" key="3">
    <source>
        <dbReference type="EMBL" id="SAI74083.1"/>
    </source>
</evidence>
<evidence type="ECO:0000313" key="4">
    <source>
        <dbReference type="Proteomes" id="UP000076825"/>
    </source>
</evidence>